<evidence type="ECO:0000256" key="1">
    <source>
        <dbReference type="ARBA" id="ARBA00009437"/>
    </source>
</evidence>
<evidence type="ECO:0000256" key="4">
    <source>
        <dbReference type="ARBA" id="ARBA00023163"/>
    </source>
</evidence>
<evidence type="ECO:0000256" key="3">
    <source>
        <dbReference type="ARBA" id="ARBA00023125"/>
    </source>
</evidence>
<dbReference type="InterPro" id="IPR036390">
    <property type="entry name" value="WH_DNA-bd_sf"/>
</dbReference>
<dbReference type="Gene3D" id="1.10.10.10">
    <property type="entry name" value="Winged helix-like DNA-binding domain superfamily/Winged helix DNA-binding domain"/>
    <property type="match status" value="1"/>
</dbReference>
<dbReference type="InterPro" id="IPR000847">
    <property type="entry name" value="LysR_HTH_N"/>
</dbReference>
<dbReference type="RefSeq" id="WP_027312827.1">
    <property type="nucleotide sequence ID" value="NZ_JBHLZN010000007.1"/>
</dbReference>
<dbReference type="InterPro" id="IPR036388">
    <property type="entry name" value="WH-like_DNA-bd_sf"/>
</dbReference>
<dbReference type="SUPFAM" id="SSF53850">
    <property type="entry name" value="Periplasmic binding protein-like II"/>
    <property type="match status" value="1"/>
</dbReference>
<gene>
    <name evidence="6" type="ORF">ACFFLH_16320</name>
</gene>
<evidence type="ECO:0000313" key="6">
    <source>
        <dbReference type="EMBL" id="MFB9887982.1"/>
    </source>
</evidence>
<dbReference type="Gene3D" id="3.40.190.290">
    <property type="match status" value="1"/>
</dbReference>
<comment type="similarity">
    <text evidence="1">Belongs to the LysR transcriptional regulatory family.</text>
</comment>
<sequence length="283" mass="31609">MSSIEQIQTFIAVASHGSFAEASRQLALSTSAVSARVQALEQRLGVRLLQRNTRSLRLTDEGQRYFEHCRDALQQLQEAEQALSQQGVPSGLLRLSVPTDLVMAPFARLLAAFRRQYAQIEIEVHLSDKTVDLIRAPVDLAIRGRDPGSPELIARPLGQAELVMVVCPALYPANMEGERLPLLDPLNIRQQLPPLATWPHSEVRSQHLGLTRQLCLQGQGAALLPLALCREDIEQGRLQQIATDFALPPLPLYLVYPNRHQQPARLRTFINFVLENVTNYPLV</sequence>
<evidence type="ECO:0000256" key="2">
    <source>
        <dbReference type="ARBA" id="ARBA00023015"/>
    </source>
</evidence>
<comment type="caution">
    <text evidence="6">The sequence shown here is derived from an EMBL/GenBank/DDBJ whole genome shotgun (WGS) entry which is preliminary data.</text>
</comment>
<dbReference type="InterPro" id="IPR005119">
    <property type="entry name" value="LysR_subst-bd"/>
</dbReference>
<accession>A0ABV5ZFC0</accession>
<dbReference type="PANTHER" id="PTHR30537:SF5">
    <property type="entry name" value="HTH-TYPE TRANSCRIPTIONAL ACTIVATOR TTDR-RELATED"/>
    <property type="match status" value="1"/>
</dbReference>
<dbReference type="Proteomes" id="UP001589628">
    <property type="component" value="Unassembled WGS sequence"/>
</dbReference>
<dbReference type="EMBL" id="JBHLZN010000007">
    <property type="protein sequence ID" value="MFB9887982.1"/>
    <property type="molecule type" value="Genomic_DNA"/>
</dbReference>
<keyword evidence="2" id="KW-0805">Transcription regulation</keyword>
<reference evidence="6 7" key="1">
    <citation type="submission" date="2024-09" db="EMBL/GenBank/DDBJ databases">
        <authorList>
            <person name="Sun Q."/>
            <person name="Mori K."/>
        </authorList>
    </citation>
    <scope>NUCLEOTIDE SEQUENCE [LARGE SCALE GENOMIC DNA]</scope>
    <source>
        <strain evidence="6 7">ATCC 51285</strain>
    </source>
</reference>
<keyword evidence="4" id="KW-0804">Transcription</keyword>
<protein>
    <submittedName>
        <fullName evidence="6">LysR family transcriptional regulator</fullName>
    </submittedName>
</protein>
<dbReference type="Pfam" id="PF00126">
    <property type="entry name" value="HTH_1"/>
    <property type="match status" value="1"/>
</dbReference>
<dbReference type="Pfam" id="PF03466">
    <property type="entry name" value="LysR_substrate"/>
    <property type="match status" value="1"/>
</dbReference>
<organism evidence="6 7">
    <name type="scientific">Balneatrix alpica</name>
    <dbReference type="NCBI Taxonomy" id="75684"/>
    <lineage>
        <taxon>Bacteria</taxon>
        <taxon>Pseudomonadati</taxon>
        <taxon>Pseudomonadota</taxon>
        <taxon>Gammaproteobacteria</taxon>
        <taxon>Oceanospirillales</taxon>
        <taxon>Balneatrichaceae</taxon>
        <taxon>Balneatrix</taxon>
    </lineage>
</organism>
<keyword evidence="3" id="KW-0238">DNA-binding</keyword>
<dbReference type="PROSITE" id="PS50931">
    <property type="entry name" value="HTH_LYSR"/>
    <property type="match status" value="1"/>
</dbReference>
<name>A0ABV5ZFC0_9GAMM</name>
<evidence type="ECO:0000313" key="7">
    <source>
        <dbReference type="Proteomes" id="UP001589628"/>
    </source>
</evidence>
<keyword evidence="7" id="KW-1185">Reference proteome</keyword>
<dbReference type="CDD" id="cd08422">
    <property type="entry name" value="PBP2_CrgA_like"/>
    <property type="match status" value="1"/>
</dbReference>
<dbReference type="InterPro" id="IPR058163">
    <property type="entry name" value="LysR-type_TF_proteobact-type"/>
</dbReference>
<dbReference type="PANTHER" id="PTHR30537">
    <property type="entry name" value="HTH-TYPE TRANSCRIPTIONAL REGULATOR"/>
    <property type="match status" value="1"/>
</dbReference>
<proteinExistence type="inferred from homology"/>
<feature type="domain" description="HTH lysR-type" evidence="5">
    <location>
        <begin position="1"/>
        <end position="59"/>
    </location>
</feature>
<dbReference type="SUPFAM" id="SSF46785">
    <property type="entry name" value="Winged helix' DNA-binding domain"/>
    <property type="match status" value="1"/>
</dbReference>
<evidence type="ECO:0000259" key="5">
    <source>
        <dbReference type="PROSITE" id="PS50931"/>
    </source>
</evidence>